<dbReference type="RefSeq" id="WP_353895851.1">
    <property type="nucleotide sequence ID" value="NZ_JBEVCJ010000008.1"/>
</dbReference>
<feature type="region of interest" description="Disordered" evidence="1">
    <location>
        <begin position="27"/>
        <end position="47"/>
    </location>
</feature>
<evidence type="ECO:0000313" key="3">
    <source>
        <dbReference type="Proteomes" id="UP001548189"/>
    </source>
</evidence>
<evidence type="ECO:0000256" key="1">
    <source>
        <dbReference type="SAM" id="MobiDB-lite"/>
    </source>
</evidence>
<accession>A0ABV2BTK0</accession>
<keyword evidence="3" id="KW-1185">Reference proteome</keyword>
<protein>
    <submittedName>
        <fullName evidence="2">Uncharacterized protein</fullName>
    </submittedName>
</protein>
<comment type="caution">
    <text evidence="2">The sequence shown here is derived from an EMBL/GenBank/DDBJ whole genome shotgun (WGS) entry which is preliminary data.</text>
</comment>
<dbReference type="EMBL" id="JBEVCJ010000008">
    <property type="protein sequence ID" value="MET1255267.1"/>
    <property type="molecule type" value="Genomic_DNA"/>
</dbReference>
<organism evidence="2 3">
    <name type="scientific">Aliikangiella maris</name>
    <dbReference type="NCBI Taxonomy" id="3162458"/>
    <lineage>
        <taxon>Bacteria</taxon>
        <taxon>Pseudomonadati</taxon>
        <taxon>Pseudomonadota</taxon>
        <taxon>Gammaproteobacteria</taxon>
        <taxon>Oceanospirillales</taxon>
        <taxon>Pleioneaceae</taxon>
        <taxon>Aliikangiella</taxon>
    </lineage>
</organism>
<gene>
    <name evidence="2" type="ORF">ABVT43_09040</name>
</gene>
<evidence type="ECO:0000313" key="2">
    <source>
        <dbReference type="EMBL" id="MET1255267.1"/>
    </source>
</evidence>
<sequence>MNNRPLTDKEKQFTVLPNETPPERALGVANQAASRALADIKKTRKKK</sequence>
<proteinExistence type="predicted"/>
<dbReference type="Proteomes" id="UP001548189">
    <property type="component" value="Unassembled WGS sequence"/>
</dbReference>
<reference evidence="2 3" key="1">
    <citation type="submission" date="2024-06" db="EMBL/GenBank/DDBJ databases">
        <authorList>
            <person name="Li F."/>
        </authorList>
    </citation>
    <scope>NUCLEOTIDE SEQUENCE [LARGE SCALE GENOMIC DNA]</scope>
    <source>
        <strain evidence="2 3">GXAS 311</strain>
    </source>
</reference>
<name>A0ABV2BTK0_9GAMM</name>